<evidence type="ECO:0000313" key="2">
    <source>
        <dbReference type="EMBL" id="SHN58186.1"/>
    </source>
</evidence>
<dbReference type="Proteomes" id="UP000184391">
    <property type="component" value="Unassembled WGS sequence"/>
</dbReference>
<dbReference type="PANTHER" id="PTHR46438">
    <property type="entry name" value="ALPHA/BETA-HYDROLASES SUPERFAMILY PROTEIN"/>
    <property type="match status" value="1"/>
</dbReference>
<reference evidence="3" key="1">
    <citation type="submission" date="2016-12" db="EMBL/GenBank/DDBJ databases">
        <authorList>
            <person name="Varghese N."/>
            <person name="Submissions S."/>
        </authorList>
    </citation>
    <scope>NUCLEOTIDE SEQUENCE [LARGE SCALE GENOMIC DNA]</scope>
    <source>
        <strain evidence="3">DSM 11032</strain>
    </source>
</reference>
<dbReference type="EMBL" id="FRDF01000009">
    <property type="protein sequence ID" value="SHN58186.1"/>
    <property type="molecule type" value="Genomic_DNA"/>
</dbReference>
<evidence type="ECO:0000259" key="1">
    <source>
        <dbReference type="Pfam" id="PF12697"/>
    </source>
</evidence>
<dbReference type="STRING" id="198312.SAMN02745193_01771"/>
<gene>
    <name evidence="2" type="ORF">SAMN02745193_01771</name>
</gene>
<dbReference type="InterPro" id="IPR029058">
    <property type="entry name" value="AB_hydrolase_fold"/>
</dbReference>
<dbReference type="OrthoDB" id="9814966at2"/>
<feature type="domain" description="AB hydrolase-1" evidence="1">
    <location>
        <begin position="56"/>
        <end position="288"/>
    </location>
</feature>
<keyword evidence="2" id="KW-0378">Hydrolase</keyword>
<proteinExistence type="predicted"/>
<dbReference type="Pfam" id="PF12697">
    <property type="entry name" value="Abhydrolase_6"/>
    <property type="match status" value="1"/>
</dbReference>
<dbReference type="PRINTS" id="PR00111">
    <property type="entry name" value="ABHYDROLASE"/>
</dbReference>
<keyword evidence="3" id="KW-1185">Reference proteome</keyword>
<dbReference type="GO" id="GO:0016787">
    <property type="term" value="F:hydrolase activity"/>
    <property type="evidence" value="ECO:0007669"/>
    <property type="project" value="UniProtKB-KW"/>
</dbReference>
<sequence length="305" mass="33044">MQTFSELASWTAYRTILAEEFGIDLKATPDERFVPVSGHDVRIDEWAAVGPCRGTVILVHGGGGNGRILAPFAEPIAQQGWRVLAPDLPGFGLTTPSATFDWDYAEWPKVIAEIANAQAEPVVLMGLSLGGMTSVFAAQQSANVAGVIATTLLDASMGRNFVQATRWRWLGRLSLMGMALAPAILDQIRLPLRLAVPLAKMSANKRMAGYFSADPLIGASWKPIRFFRTVHAFAPQSLRLDCPLLLVHPGADAWTPTDISLAAFDRIEACKTFVELRNGSHLPLEQPAYRELTGHIAAFLGRIAG</sequence>
<protein>
    <submittedName>
        <fullName evidence="2">Lysophospholipase, alpha-beta hydrolase superfamily</fullName>
    </submittedName>
</protein>
<dbReference type="InterPro" id="IPR000073">
    <property type="entry name" value="AB_hydrolase_1"/>
</dbReference>
<accession>A0A1M7SI49</accession>
<dbReference type="Gene3D" id="3.40.50.1820">
    <property type="entry name" value="alpha/beta hydrolase"/>
    <property type="match status" value="1"/>
</dbReference>
<name>A0A1M7SI49_9SPHN</name>
<organism evidence="2 3">
    <name type="scientific">Erythrobacter sanguineus</name>
    <dbReference type="NCBI Taxonomy" id="198312"/>
    <lineage>
        <taxon>Bacteria</taxon>
        <taxon>Pseudomonadati</taxon>
        <taxon>Pseudomonadota</taxon>
        <taxon>Alphaproteobacteria</taxon>
        <taxon>Sphingomonadales</taxon>
        <taxon>Erythrobacteraceae</taxon>
        <taxon>Erythrobacter/Porphyrobacter group</taxon>
        <taxon>Erythrobacter</taxon>
    </lineage>
</organism>
<dbReference type="RefSeq" id="WP_072674297.1">
    <property type="nucleotide sequence ID" value="NZ_FRDF01000009.1"/>
</dbReference>
<dbReference type="SUPFAM" id="SSF53474">
    <property type="entry name" value="alpha/beta-Hydrolases"/>
    <property type="match status" value="1"/>
</dbReference>
<dbReference type="AlphaFoldDB" id="A0A1M7SI49"/>
<evidence type="ECO:0000313" key="3">
    <source>
        <dbReference type="Proteomes" id="UP000184391"/>
    </source>
</evidence>
<dbReference type="PANTHER" id="PTHR46438:SF11">
    <property type="entry name" value="LIPASE-RELATED"/>
    <property type="match status" value="1"/>
</dbReference>